<proteinExistence type="inferred from homology"/>
<dbReference type="EMBL" id="JASFZW010000009">
    <property type="protein sequence ID" value="KAK2076610.1"/>
    <property type="molecule type" value="Genomic_DNA"/>
</dbReference>
<reference evidence="3" key="1">
    <citation type="submission" date="2021-01" db="EMBL/GenBank/DDBJ databases">
        <authorList>
            <person name="Eckstrom K.M.E."/>
        </authorList>
    </citation>
    <scope>NUCLEOTIDE SEQUENCE</scope>
    <source>
        <strain evidence="3">UVCC 0001</strain>
    </source>
</reference>
<evidence type="ECO:0000259" key="2">
    <source>
        <dbReference type="Pfam" id="PF00326"/>
    </source>
</evidence>
<dbReference type="AlphaFoldDB" id="A0AAD9IH99"/>
<protein>
    <recommendedName>
        <fullName evidence="2">Peptidase S9 prolyl oligopeptidase catalytic domain-containing protein</fullName>
    </recommendedName>
</protein>
<dbReference type="SUPFAM" id="SSF53474">
    <property type="entry name" value="alpha/beta-Hydrolases"/>
    <property type="match status" value="2"/>
</dbReference>
<dbReference type="GO" id="GO:0006508">
    <property type="term" value="P:proteolysis"/>
    <property type="evidence" value="ECO:0007669"/>
    <property type="project" value="InterPro"/>
</dbReference>
<gene>
    <name evidence="3" type="ORF">QBZ16_005370</name>
</gene>
<evidence type="ECO:0000256" key="1">
    <source>
        <dbReference type="ARBA" id="ARBA00029464"/>
    </source>
</evidence>
<evidence type="ECO:0000313" key="3">
    <source>
        <dbReference type="EMBL" id="KAK2076610.1"/>
    </source>
</evidence>
<name>A0AAD9IH99_PROWI</name>
<dbReference type="Pfam" id="PF00326">
    <property type="entry name" value="Peptidase_S9"/>
    <property type="match status" value="1"/>
</dbReference>
<dbReference type="InterPro" id="IPR051411">
    <property type="entry name" value="Polyketide_trans_af380"/>
</dbReference>
<sequence length="875" mass="95245">MQRCGLEPPQVMRDIAQLLPSFMKLHTEALAAVHWIEKVGASVRKGSAEEEALRPALARLRAALVPGSLRVGWCSPLVPRFVQQMTGAAAEYAAIARQTCRLSALASASLRALPTQIALQYRQALGAQGPVALAEADAALAALAERLSAAAAACATRVQTQLRLMERYTLKTQTGRAPAWEALYRRWERRIHRALASALVRTLRFLFGGLPGKSPALRIKVSRRGGVVLMTHHEDLLHHPRLTAVCASTAQRLADERTRAKRGVKVTANLHFPPDFRKRGIYAAIVVAHPMWSCSEQLAQALYGSDLGGNWAVVLTFPACHPGTCDGPPCVAEDPNLRVEDLSCAVDYLVTLKYVNEVRIGLLGICGAGGYAIKAAMIDRRFRAVATVAPVNVGRMLREGSADPVAILQVIASQRTAEARGATRQEVEHIPTSVEEAKKPPFKDPYLVEATGHYTTKQRASASLLLSRQAAAFAFDAFGGAEHLLTQPLQIIAGDVPGVSGAHRDEYEIFERAKSEEKDICVITGASNLDLCWEPNSIRLALDRLTPFFNKHLAVTFLLAMRLRHQKTMATVTFKNLTIDIAADLHFPYGFDKKKKYAAVVAAHPIGSCKEQTVGAVYGKALAEAGFVVLAFDAGHQGASGGEPRMLEDPGLRVEDFRCAVDYLVTLDYVDDKRIGVLGMCGGGGYAVKAAMTERRFRAVGTVVAVNLGRMLREGGLAQDPVATLEAIAAQRTAEARGAAPKQEDYIPTSVEAARKQGVNDVDLFQATEYYKTDRGAHPHAPVTFLFSHQAAAFGFDAFGEAERLLTQPLQIVVGEIPGAFGSYRDGFELFNRARSEDKDLYIIAGTSHYDLYWEPKATKLALDRLIPFYKKHLA</sequence>
<keyword evidence="4" id="KW-1185">Reference proteome</keyword>
<organism evidence="3 4">
    <name type="scientific">Prototheca wickerhamii</name>
    <dbReference type="NCBI Taxonomy" id="3111"/>
    <lineage>
        <taxon>Eukaryota</taxon>
        <taxon>Viridiplantae</taxon>
        <taxon>Chlorophyta</taxon>
        <taxon>core chlorophytes</taxon>
        <taxon>Trebouxiophyceae</taxon>
        <taxon>Chlorellales</taxon>
        <taxon>Chlorellaceae</taxon>
        <taxon>Prototheca</taxon>
    </lineage>
</organism>
<dbReference type="PANTHER" id="PTHR47751:SF1">
    <property type="entry name" value="SUPERFAMILY HYDROLASE, PUTATIVE (AFU_ORTHOLOGUE AFUA_2G16580)-RELATED"/>
    <property type="match status" value="1"/>
</dbReference>
<dbReference type="Gene3D" id="3.40.50.1820">
    <property type="entry name" value="alpha/beta hydrolase"/>
    <property type="match status" value="2"/>
</dbReference>
<feature type="domain" description="Peptidase S9 prolyl oligopeptidase catalytic" evidence="2">
    <location>
        <begin position="652"/>
        <end position="706"/>
    </location>
</feature>
<dbReference type="Proteomes" id="UP001255856">
    <property type="component" value="Unassembled WGS sequence"/>
</dbReference>
<accession>A0AAD9IH99</accession>
<dbReference type="PANTHER" id="PTHR47751">
    <property type="entry name" value="SUPERFAMILY HYDROLASE, PUTATIVE (AFU_ORTHOLOGUE AFUA_2G16580)-RELATED"/>
    <property type="match status" value="1"/>
</dbReference>
<dbReference type="InterPro" id="IPR001375">
    <property type="entry name" value="Peptidase_S9_cat"/>
</dbReference>
<comment type="similarity">
    <text evidence="1">Belongs to the polyketide transferase af380 family.</text>
</comment>
<comment type="caution">
    <text evidence="3">The sequence shown here is derived from an EMBL/GenBank/DDBJ whole genome shotgun (WGS) entry which is preliminary data.</text>
</comment>
<dbReference type="Gene3D" id="1.10.10.800">
    <property type="match status" value="2"/>
</dbReference>
<evidence type="ECO:0000313" key="4">
    <source>
        <dbReference type="Proteomes" id="UP001255856"/>
    </source>
</evidence>
<dbReference type="GO" id="GO:0008236">
    <property type="term" value="F:serine-type peptidase activity"/>
    <property type="evidence" value="ECO:0007669"/>
    <property type="project" value="InterPro"/>
</dbReference>
<dbReference type="InterPro" id="IPR029058">
    <property type="entry name" value="AB_hydrolase_fold"/>
</dbReference>